<feature type="domain" description="Microcin J25-processing protein McjB C-terminal" evidence="1">
    <location>
        <begin position="44"/>
        <end position="133"/>
    </location>
</feature>
<dbReference type="Pfam" id="PF13471">
    <property type="entry name" value="Transglut_core3"/>
    <property type="match status" value="1"/>
</dbReference>
<accession>A0A437GXD7</accession>
<name>A0A437GXD7_9SPHN</name>
<dbReference type="InterPro" id="IPR032708">
    <property type="entry name" value="McjB_C"/>
</dbReference>
<dbReference type="AlphaFoldDB" id="A0A437GXD7"/>
<proteinExistence type="predicted"/>
<dbReference type="EMBL" id="RXOL01000003">
    <property type="protein sequence ID" value="RVQ67063.1"/>
    <property type="molecule type" value="Genomic_DNA"/>
</dbReference>
<evidence type="ECO:0000259" key="1">
    <source>
        <dbReference type="Pfam" id="PF13471"/>
    </source>
</evidence>
<protein>
    <submittedName>
        <fullName evidence="2">Lasso peptide biosynthesis B2 protein</fullName>
    </submittedName>
</protein>
<dbReference type="RefSeq" id="WP_127612573.1">
    <property type="nucleotide sequence ID" value="NZ_RXOL01000003.1"/>
</dbReference>
<reference evidence="2 3" key="1">
    <citation type="submission" date="2018-12" db="EMBL/GenBank/DDBJ databases">
        <title>Croceicoccus ponticola sp. nov., a lipolytic bacterium isolated from seawater.</title>
        <authorList>
            <person name="Yoon J.-H."/>
        </authorList>
    </citation>
    <scope>NUCLEOTIDE SEQUENCE [LARGE SCALE GENOMIC DNA]</scope>
    <source>
        <strain evidence="2 3">GM-16</strain>
    </source>
</reference>
<gene>
    <name evidence="2" type="ORF">EKN06_09020</name>
</gene>
<dbReference type="NCBIfam" id="NF033537">
    <property type="entry name" value="lasso_biosyn_B2"/>
    <property type="match status" value="1"/>
</dbReference>
<dbReference type="Proteomes" id="UP000283003">
    <property type="component" value="Unassembled WGS sequence"/>
</dbReference>
<dbReference type="InterPro" id="IPR053521">
    <property type="entry name" value="McjB-like"/>
</dbReference>
<evidence type="ECO:0000313" key="2">
    <source>
        <dbReference type="EMBL" id="RVQ67063.1"/>
    </source>
</evidence>
<keyword evidence="3" id="KW-1185">Reference proteome</keyword>
<organism evidence="2 3">
    <name type="scientific">Croceicoccus ponticola</name>
    <dbReference type="NCBI Taxonomy" id="2217664"/>
    <lineage>
        <taxon>Bacteria</taxon>
        <taxon>Pseudomonadati</taxon>
        <taxon>Pseudomonadota</taxon>
        <taxon>Alphaproteobacteria</taxon>
        <taxon>Sphingomonadales</taxon>
        <taxon>Erythrobacteraceae</taxon>
        <taxon>Croceicoccus</taxon>
    </lineage>
</organism>
<sequence>MIRVRLRTLEAMALALIARLLIRFVPLARWSQLLGESIPAGQSADIADHDETADTQTDEMVRACAAAVRRATMRMPGTICLPQAIALQWMLARRRIGSAIILGFVPLARRGVGDDLHAWVEWNGRKIIGDTGDAHARLLQFRTSYDSGDCNSGTFC</sequence>
<dbReference type="OrthoDB" id="3790432at2"/>
<comment type="caution">
    <text evidence="2">The sequence shown here is derived from an EMBL/GenBank/DDBJ whole genome shotgun (WGS) entry which is preliminary data.</text>
</comment>
<evidence type="ECO:0000313" key="3">
    <source>
        <dbReference type="Proteomes" id="UP000283003"/>
    </source>
</evidence>